<proteinExistence type="predicted"/>
<dbReference type="EMBL" id="CM046396">
    <property type="protein sequence ID" value="KAI8540348.1"/>
    <property type="molecule type" value="Genomic_DNA"/>
</dbReference>
<name>A0ACC0MH19_RHOML</name>
<evidence type="ECO:0000313" key="2">
    <source>
        <dbReference type="Proteomes" id="UP001062846"/>
    </source>
</evidence>
<dbReference type="Proteomes" id="UP001062846">
    <property type="component" value="Chromosome 9"/>
</dbReference>
<reference evidence="1" key="1">
    <citation type="submission" date="2022-02" db="EMBL/GenBank/DDBJ databases">
        <title>Plant Genome Project.</title>
        <authorList>
            <person name="Zhang R.-G."/>
        </authorList>
    </citation>
    <scope>NUCLEOTIDE SEQUENCE</scope>
    <source>
        <strain evidence="1">AT1</strain>
    </source>
</reference>
<accession>A0ACC0MH19</accession>
<comment type="caution">
    <text evidence="1">The sequence shown here is derived from an EMBL/GenBank/DDBJ whole genome shotgun (WGS) entry which is preliminary data.</text>
</comment>
<protein>
    <submittedName>
        <fullName evidence="1">Uncharacterized protein</fullName>
    </submittedName>
</protein>
<keyword evidence="2" id="KW-1185">Reference proteome</keyword>
<gene>
    <name evidence="1" type="ORF">RHMOL_Rhmol09G0256100</name>
</gene>
<organism evidence="1 2">
    <name type="scientific">Rhododendron molle</name>
    <name type="common">Chinese azalea</name>
    <name type="synonym">Azalea mollis</name>
    <dbReference type="NCBI Taxonomy" id="49168"/>
    <lineage>
        <taxon>Eukaryota</taxon>
        <taxon>Viridiplantae</taxon>
        <taxon>Streptophyta</taxon>
        <taxon>Embryophyta</taxon>
        <taxon>Tracheophyta</taxon>
        <taxon>Spermatophyta</taxon>
        <taxon>Magnoliopsida</taxon>
        <taxon>eudicotyledons</taxon>
        <taxon>Gunneridae</taxon>
        <taxon>Pentapetalae</taxon>
        <taxon>asterids</taxon>
        <taxon>Ericales</taxon>
        <taxon>Ericaceae</taxon>
        <taxon>Ericoideae</taxon>
        <taxon>Rhodoreae</taxon>
        <taxon>Rhododendron</taxon>
    </lineage>
</organism>
<evidence type="ECO:0000313" key="1">
    <source>
        <dbReference type="EMBL" id="KAI8540348.1"/>
    </source>
</evidence>
<sequence>MDRNNDDVLSSHKDDIDFSLQTPNNLDLNIEQECRSPNVAHVSSVQSNLSSKHESNSDGALKIGMEFESDEHAYRFYNKYAGLVGFSVRKDWVNRSKVHGRVVSRKFTCSREGYRRKDKRDVNVKKHRKETRTGCLAHMIITRQPDGRYRITHFEANHNHDNVNTLNGQNLVEMPSMGAMDDTGVTEADSSNDLGKQSEIAFQLLGRRFGTRENFDCPVIDFDNFLKTGRGRDWKEGEAGCLLYYFQRQHFENPSFFYSIQLDVDDKISNIFWADDNMVTDYDHFGDVVCLDTTYRTNNEFRPFVQFLGLNHHRQVVIFGAALMYDETIDSFKWLFRTFVEALSGKKPKTILTFQDAAIIQAIESVLPETNHRVCAWQMYQNSLEHLTDLTKDADSFAKDLRSCIFDHEDEEDFIRAWDAMIEKFSLQKNEWLRWMFREKEKWATVYGQNTFFVDMEKTHLGEILSNNLSNYLNPDMDVLQFFMHFGSVVNEQRYKELEANYDMSRCTPRLMANVVLLKHASSLYTPRAFEVFQREYEKCLNVVVNLCGENGSLFDYKANTYGKSGEYTVVFNSSDDAVSCSCMKFEFVGFLCCHALKVLDHRNIKVVPAHYILKRWTRDATIEDLKESCGTSSVEENPKLIAASRYRELCQRILKISARASDSDKAFVFASKQLDEVMQGVEKILTLKPSEETQAVTSSSTGAYASESDQAEIFQDRNVMEGQDDRNTFRRMNERGITVSIEDPLNNLIEKISNSQASQNVQTPPPDNVTSISYQPAYVSSASSSLNPVPQGFFNFEATQVVECLYQPPNLSMDQQSNAHTYQPPSLFSNQHDSPNQAQLLQDSLFRSPFQESTHRNQWRQAMDLDVQHPHSASFIRYDQRYRSPNGEHFVSK</sequence>